<gene>
    <name evidence="3" type="primary">Necator_chrIII.g9205</name>
    <name evidence="3" type="ORF">RB195_008440</name>
</gene>
<evidence type="ECO:0000313" key="3">
    <source>
        <dbReference type="EMBL" id="KAK6739963.1"/>
    </source>
</evidence>
<dbReference type="InterPro" id="IPR000719">
    <property type="entry name" value="Prot_kinase_dom"/>
</dbReference>
<dbReference type="Pfam" id="PF00069">
    <property type="entry name" value="Pkinase"/>
    <property type="match status" value="1"/>
</dbReference>
<sequence>MTSFCHSLQEAPSSIIQTMTDEFEAVLMELRSYSLDTLERKCEKRSNTFATVRGEAKKTFCRLQDMPKKYEVPISKIQRSIDELKNRNKAEDEEKDALVRRLSEFDEVERKRKAEVEKLREKDELMEAVIELNNENIDLINSGFPIIQRIEKRFPCPHPTQTTQHKEQEVSPLLSNGEVLDCYIVSCLISIGGFGQVYTCYHRLTHQRVAIKVESITASIPLLKGEATCLHSLNCHHNPYGDEPREPILRYLTYGSTERLRYLVMDHCGANLRELKRASPNSKFSMTTSLWIMERMLSALQFIHSHGWLHRDIKPANFCIGENETRKLYLIDFGMYFMNIDGSCKKRKASSPFHGTLRYASINTHNRQDLCRWDDLWSVYYIAIENMAGALPWRFISDRKKVAEMKINCEYNTLQYGEESSMPQPLRMLAYHLFQSYRDRDSSFYTAPPYGRIIREVEYDLDLRHFYKSSPLDWETEQQSTCPMTEEHGDYESGLKKNLMPVEQPLYDCNGEQSFYCF</sequence>
<feature type="domain" description="Protein kinase" evidence="2">
    <location>
        <begin position="183"/>
        <end position="467"/>
    </location>
</feature>
<dbReference type="SMART" id="SM00220">
    <property type="entry name" value="S_TKc"/>
    <property type="match status" value="1"/>
</dbReference>
<dbReference type="InterPro" id="IPR050235">
    <property type="entry name" value="CK1_Ser-Thr_kinase"/>
</dbReference>
<comment type="caution">
    <text evidence="3">The sequence shown here is derived from an EMBL/GenBank/DDBJ whole genome shotgun (WGS) entry which is preliminary data.</text>
</comment>
<keyword evidence="4" id="KW-1185">Reference proteome</keyword>
<dbReference type="Gene3D" id="1.10.510.10">
    <property type="entry name" value="Transferase(Phosphotransferase) domain 1"/>
    <property type="match status" value="1"/>
</dbReference>
<name>A0ABR1CNN3_NECAM</name>
<dbReference type="PROSITE" id="PS50011">
    <property type="entry name" value="PROTEIN_KINASE_DOM"/>
    <property type="match status" value="1"/>
</dbReference>
<evidence type="ECO:0000313" key="4">
    <source>
        <dbReference type="Proteomes" id="UP001303046"/>
    </source>
</evidence>
<keyword evidence="1" id="KW-0175">Coiled coil</keyword>
<feature type="coiled-coil region" evidence="1">
    <location>
        <begin position="74"/>
        <end position="142"/>
    </location>
</feature>
<evidence type="ECO:0000256" key="1">
    <source>
        <dbReference type="SAM" id="Coils"/>
    </source>
</evidence>
<dbReference type="Proteomes" id="UP001303046">
    <property type="component" value="Unassembled WGS sequence"/>
</dbReference>
<evidence type="ECO:0000259" key="2">
    <source>
        <dbReference type="PROSITE" id="PS50011"/>
    </source>
</evidence>
<dbReference type="PANTHER" id="PTHR11909">
    <property type="entry name" value="CASEIN KINASE-RELATED"/>
    <property type="match status" value="1"/>
</dbReference>
<protein>
    <recommendedName>
        <fullName evidence="2">Protein kinase domain-containing protein</fullName>
    </recommendedName>
</protein>
<proteinExistence type="predicted"/>
<organism evidence="3 4">
    <name type="scientific">Necator americanus</name>
    <name type="common">Human hookworm</name>
    <dbReference type="NCBI Taxonomy" id="51031"/>
    <lineage>
        <taxon>Eukaryota</taxon>
        <taxon>Metazoa</taxon>
        <taxon>Ecdysozoa</taxon>
        <taxon>Nematoda</taxon>
        <taxon>Chromadorea</taxon>
        <taxon>Rhabditida</taxon>
        <taxon>Rhabditina</taxon>
        <taxon>Rhabditomorpha</taxon>
        <taxon>Strongyloidea</taxon>
        <taxon>Ancylostomatidae</taxon>
        <taxon>Bunostominae</taxon>
        <taxon>Necator</taxon>
    </lineage>
</organism>
<dbReference type="InterPro" id="IPR011009">
    <property type="entry name" value="Kinase-like_dom_sf"/>
</dbReference>
<reference evidence="3 4" key="1">
    <citation type="submission" date="2023-08" db="EMBL/GenBank/DDBJ databases">
        <title>A Necator americanus chromosomal reference genome.</title>
        <authorList>
            <person name="Ilik V."/>
            <person name="Petrzelkova K.J."/>
            <person name="Pardy F."/>
            <person name="Fuh T."/>
            <person name="Niatou-Singa F.S."/>
            <person name="Gouil Q."/>
            <person name="Baker L."/>
            <person name="Ritchie M.E."/>
            <person name="Jex A.R."/>
            <person name="Gazzola D."/>
            <person name="Li H."/>
            <person name="Toshio Fujiwara R."/>
            <person name="Zhan B."/>
            <person name="Aroian R.V."/>
            <person name="Pafco B."/>
            <person name="Schwarz E.M."/>
        </authorList>
    </citation>
    <scope>NUCLEOTIDE SEQUENCE [LARGE SCALE GENOMIC DNA]</scope>
    <source>
        <strain evidence="3 4">Aroian</strain>
        <tissue evidence="3">Whole animal</tissue>
    </source>
</reference>
<dbReference type="SUPFAM" id="SSF56112">
    <property type="entry name" value="Protein kinase-like (PK-like)"/>
    <property type="match status" value="1"/>
</dbReference>
<accession>A0ABR1CNN3</accession>
<dbReference type="EMBL" id="JAVFWL010000003">
    <property type="protein sequence ID" value="KAK6739963.1"/>
    <property type="molecule type" value="Genomic_DNA"/>
</dbReference>